<sequence>MKIRCASCALAFLLLTNIVEAAPLVSYFPSKDLGLFLADKFDLASIRSSFGPRRSPALRTFADFGMTPSKAIENALVFETPGSWLYELKIVSRKDVNGDGIEDLEVCFVDQALNGGTYNTSKGLLVTRYSADGYAVALNFSLNDGICHEHAR</sequence>
<accession>A0A7W9X272</accession>
<comment type="caution">
    <text evidence="2">The sequence shown here is derived from an EMBL/GenBank/DDBJ whole genome shotgun (WGS) entry which is preliminary data.</text>
</comment>
<proteinExistence type="predicted"/>
<keyword evidence="1" id="KW-0732">Signal</keyword>
<evidence type="ECO:0000256" key="1">
    <source>
        <dbReference type="SAM" id="SignalP"/>
    </source>
</evidence>
<organism evidence="2 3">
    <name type="scientific">Massilia aurea</name>
    <dbReference type="NCBI Taxonomy" id="373040"/>
    <lineage>
        <taxon>Bacteria</taxon>
        <taxon>Pseudomonadati</taxon>
        <taxon>Pseudomonadota</taxon>
        <taxon>Betaproteobacteria</taxon>
        <taxon>Burkholderiales</taxon>
        <taxon>Oxalobacteraceae</taxon>
        <taxon>Telluria group</taxon>
        <taxon>Massilia</taxon>
    </lineage>
</organism>
<dbReference type="RefSeq" id="WP_183555760.1">
    <property type="nucleotide sequence ID" value="NZ_JACHBX010000003.1"/>
</dbReference>
<dbReference type="AlphaFoldDB" id="A0A7W9X272"/>
<keyword evidence="3" id="KW-1185">Reference proteome</keyword>
<name>A0A7W9X272_9BURK</name>
<evidence type="ECO:0008006" key="4">
    <source>
        <dbReference type="Google" id="ProtNLM"/>
    </source>
</evidence>
<reference evidence="2 3" key="1">
    <citation type="submission" date="2020-08" db="EMBL/GenBank/DDBJ databases">
        <title>The Agave Microbiome: Exploring the role of microbial communities in plant adaptations to desert environments.</title>
        <authorList>
            <person name="Partida-Martinez L.P."/>
        </authorList>
    </citation>
    <scope>NUCLEOTIDE SEQUENCE [LARGE SCALE GENOMIC DNA]</scope>
    <source>
        <strain evidence="2 3">AT3.2</strain>
    </source>
</reference>
<dbReference type="Proteomes" id="UP000540787">
    <property type="component" value="Unassembled WGS sequence"/>
</dbReference>
<feature type="chain" id="PRO_5030829828" description="Pesticin immunity protein" evidence="1">
    <location>
        <begin position="22"/>
        <end position="152"/>
    </location>
</feature>
<dbReference type="EMBL" id="JACHBX010000003">
    <property type="protein sequence ID" value="MBB6135113.1"/>
    <property type="molecule type" value="Genomic_DNA"/>
</dbReference>
<evidence type="ECO:0000313" key="2">
    <source>
        <dbReference type="EMBL" id="MBB6135113.1"/>
    </source>
</evidence>
<gene>
    <name evidence="2" type="ORF">HD842_003271</name>
</gene>
<protein>
    <recommendedName>
        <fullName evidence="4">Pesticin immunity protein</fullName>
    </recommendedName>
</protein>
<evidence type="ECO:0000313" key="3">
    <source>
        <dbReference type="Proteomes" id="UP000540787"/>
    </source>
</evidence>
<feature type="signal peptide" evidence="1">
    <location>
        <begin position="1"/>
        <end position="21"/>
    </location>
</feature>